<evidence type="ECO:0000256" key="11">
    <source>
        <dbReference type="SAM" id="MobiDB-lite"/>
    </source>
</evidence>
<evidence type="ECO:0008006" key="16">
    <source>
        <dbReference type="Google" id="ProtNLM"/>
    </source>
</evidence>
<feature type="region of interest" description="Disordered" evidence="11">
    <location>
        <begin position="331"/>
        <end position="371"/>
    </location>
</feature>
<dbReference type="InterPro" id="IPR004006">
    <property type="entry name" value="DhaK_dom"/>
</dbReference>
<dbReference type="InterPro" id="IPR050861">
    <property type="entry name" value="Dihydroxyacetone_Kinase"/>
</dbReference>
<protein>
    <recommendedName>
        <fullName evidence="16">Dihydroxyacetone kinase</fullName>
    </recommendedName>
</protein>
<gene>
    <name evidence="14" type="ORF">RDB_LOCUS46805</name>
</gene>
<feature type="compositionally biased region" description="Polar residues" evidence="11">
    <location>
        <begin position="345"/>
        <end position="360"/>
    </location>
</feature>
<evidence type="ECO:0000259" key="13">
    <source>
        <dbReference type="PROSITE" id="PS51481"/>
    </source>
</evidence>
<evidence type="ECO:0000256" key="9">
    <source>
        <dbReference type="ARBA" id="ARBA00047974"/>
    </source>
</evidence>
<dbReference type="GO" id="GO:0019588">
    <property type="term" value="P:anaerobic glycerol catabolic process"/>
    <property type="evidence" value="ECO:0007669"/>
    <property type="project" value="UniProtKB-UniPathway"/>
</dbReference>
<dbReference type="InterPro" id="IPR004007">
    <property type="entry name" value="DhaL_dom"/>
</dbReference>
<keyword evidence="8" id="KW-0067">ATP-binding</keyword>
<dbReference type="FunFam" id="1.25.40.340:FF:000001">
    <property type="entry name" value="Dihydroxyacetone kinase 1"/>
    <property type="match status" value="1"/>
</dbReference>
<dbReference type="PANTHER" id="PTHR28629:SF14">
    <property type="entry name" value="DIHYDROXYACETONE KINASE 1"/>
    <property type="match status" value="1"/>
</dbReference>
<dbReference type="PANTHER" id="PTHR28629">
    <property type="entry name" value="TRIOKINASE/FMN CYCLASE"/>
    <property type="match status" value="1"/>
</dbReference>
<dbReference type="GO" id="GO:0004371">
    <property type="term" value="F:glycerone kinase activity"/>
    <property type="evidence" value="ECO:0007669"/>
    <property type="project" value="UniProtKB-EC"/>
</dbReference>
<reference evidence="14" key="1">
    <citation type="submission" date="2021-01" db="EMBL/GenBank/DDBJ databases">
        <authorList>
            <person name="Kaushik A."/>
        </authorList>
    </citation>
    <scope>NUCLEOTIDE SEQUENCE</scope>
    <source>
        <strain evidence="14">Type strain: AG8-Rh-89/</strain>
    </source>
</reference>
<dbReference type="AlphaFoldDB" id="A0A8H3BJ01"/>
<dbReference type="GO" id="GO:0050354">
    <property type="term" value="F:triokinase activity"/>
    <property type="evidence" value="ECO:0007669"/>
    <property type="project" value="UniProtKB-EC"/>
</dbReference>
<keyword evidence="6" id="KW-0418">Kinase</keyword>
<dbReference type="FunFam" id="3.40.50.10440:FF:000001">
    <property type="entry name" value="Dihydroxyacetone kinase, DhaK subunit"/>
    <property type="match status" value="1"/>
</dbReference>
<accession>A0A8H3BJ01</accession>
<dbReference type="SUPFAM" id="SSF82549">
    <property type="entry name" value="DAK1/DegV-like"/>
    <property type="match status" value="1"/>
</dbReference>
<keyword evidence="7" id="KW-0319">Glycerol metabolism</keyword>
<evidence type="ECO:0000256" key="3">
    <source>
        <dbReference type="ARBA" id="ARBA00008757"/>
    </source>
</evidence>
<evidence type="ECO:0000313" key="15">
    <source>
        <dbReference type="Proteomes" id="UP000663850"/>
    </source>
</evidence>
<dbReference type="GO" id="GO:0005524">
    <property type="term" value="F:ATP binding"/>
    <property type="evidence" value="ECO:0007669"/>
    <property type="project" value="UniProtKB-KW"/>
</dbReference>
<feature type="domain" description="DhaL" evidence="12">
    <location>
        <begin position="370"/>
        <end position="567"/>
    </location>
</feature>
<dbReference type="EMBL" id="CAJMWZ010002507">
    <property type="protein sequence ID" value="CAE6456957.1"/>
    <property type="molecule type" value="Genomic_DNA"/>
</dbReference>
<evidence type="ECO:0000256" key="8">
    <source>
        <dbReference type="ARBA" id="ARBA00022840"/>
    </source>
</evidence>
<organism evidence="14 15">
    <name type="scientific">Rhizoctonia solani</name>
    <dbReference type="NCBI Taxonomy" id="456999"/>
    <lineage>
        <taxon>Eukaryota</taxon>
        <taxon>Fungi</taxon>
        <taxon>Dikarya</taxon>
        <taxon>Basidiomycota</taxon>
        <taxon>Agaricomycotina</taxon>
        <taxon>Agaricomycetes</taxon>
        <taxon>Cantharellales</taxon>
        <taxon>Ceratobasidiaceae</taxon>
        <taxon>Rhizoctonia</taxon>
    </lineage>
</organism>
<comment type="caution">
    <text evidence="14">The sequence shown here is derived from an EMBL/GenBank/DDBJ whole genome shotgun (WGS) entry which is preliminary data.</text>
</comment>
<comment type="similarity">
    <text evidence="3">Belongs to the dihydroxyacetone kinase (DAK) family.</text>
</comment>
<evidence type="ECO:0000259" key="12">
    <source>
        <dbReference type="PROSITE" id="PS51480"/>
    </source>
</evidence>
<evidence type="ECO:0000256" key="2">
    <source>
        <dbReference type="ARBA" id="ARBA00004778"/>
    </source>
</evidence>
<name>A0A8H3BJ01_9AGAM</name>
<dbReference type="UniPathway" id="UPA00617">
    <property type="reaction ID" value="UER00669"/>
</dbReference>
<comment type="function">
    <text evidence="1">Catalyzes both the phosphorylation of dihydroxyacetone and of glyceraldehyde.</text>
</comment>
<evidence type="ECO:0000256" key="1">
    <source>
        <dbReference type="ARBA" id="ARBA00003264"/>
    </source>
</evidence>
<comment type="pathway">
    <text evidence="2">Polyol metabolism; glycerol fermentation; glycerone phosphate from glycerol (oxidative route): step 2/2.</text>
</comment>
<dbReference type="PROSITE" id="PS51481">
    <property type="entry name" value="DHAK"/>
    <property type="match status" value="1"/>
</dbReference>
<comment type="catalytic activity">
    <reaction evidence="9">
        <text>D-glyceraldehyde + ATP = D-glyceraldehyde 3-phosphate + ADP + H(+)</text>
        <dbReference type="Rhea" id="RHEA:13941"/>
        <dbReference type="ChEBI" id="CHEBI:15378"/>
        <dbReference type="ChEBI" id="CHEBI:17378"/>
        <dbReference type="ChEBI" id="CHEBI:30616"/>
        <dbReference type="ChEBI" id="CHEBI:59776"/>
        <dbReference type="ChEBI" id="CHEBI:456216"/>
        <dbReference type="EC" id="2.7.1.28"/>
    </reaction>
</comment>
<dbReference type="PROSITE" id="PS51480">
    <property type="entry name" value="DHAL"/>
    <property type="match status" value="1"/>
</dbReference>
<sequence>MATLHKHILSSPSSLVVDALVGVSAVNPNATVDKQHKVLYLVEPDRSRVAIISGGGAGHEPAHSGFVGEGMLTAAVCGDVFASPNANQVKRALELVENDKGTLMVVKSYTGDILNFGLAREQYCAVNPSKIHSLKFVVVGDDVSVGKKQGEIVGRRGLAGTVLVYKIAGALAQRGASLEDVHRIAQFVADRLGTIAVGLEHCHVPGTEPGSTHLKDDEIEVGMGIHNESGHSRIRPIPALPDLVDKLLGYLFATPETDEDRAFLPWPKKGASRNCVLLVNNLGGLSALELSSAAKTIAETIGKSGVNIERMLVGTYMVDISKYARVFCHTTPAPTTERGGAPPRTDSSTSGTQAEEATSSQKKDNAPASNQFSDSVRQACNALIQAEPEITQMDQIVGDGDCGTTLKAGAEAVLDTLNKPDFGSYGAVGFISQIGQIVGDAMGGTSGALYSIYLSALAQGLQGNLGEPTRAQYAEAAAFALGRLYTYTRARPPSRTLVDPLATFVELLKDPGINLDQAFEAAQRAAEDTKNLPARVGRAAYVNAEAVKGTRDPGAWGIRCLLQGLLKGTSKQ</sequence>
<evidence type="ECO:0000256" key="4">
    <source>
        <dbReference type="ARBA" id="ARBA00022679"/>
    </source>
</evidence>
<dbReference type="Gene3D" id="1.25.40.340">
    <property type="match status" value="1"/>
</dbReference>
<dbReference type="SUPFAM" id="SSF101473">
    <property type="entry name" value="DhaL-like"/>
    <property type="match status" value="1"/>
</dbReference>
<dbReference type="Gene3D" id="3.30.1180.20">
    <property type="entry name" value="Dihydroxyacetone kinase, domain 2"/>
    <property type="match status" value="1"/>
</dbReference>
<dbReference type="InterPro" id="IPR036117">
    <property type="entry name" value="DhaL_dom_sf"/>
</dbReference>
<evidence type="ECO:0000256" key="6">
    <source>
        <dbReference type="ARBA" id="ARBA00022777"/>
    </source>
</evidence>
<evidence type="ECO:0000313" key="14">
    <source>
        <dbReference type="EMBL" id="CAE6456957.1"/>
    </source>
</evidence>
<dbReference type="Pfam" id="PF02734">
    <property type="entry name" value="Dak2"/>
    <property type="match status" value="1"/>
</dbReference>
<dbReference type="SMART" id="SM01120">
    <property type="entry name" value="Dak2"/>
    <property type="match status" value="1"/>
</dbReference>
<evidence type="ECO:0000256" key="5">
    <source>
        <dbReference type="ARBA" id="ARBA00022741"/>
    </source>
</evidence>
<evidence type="ECO:0000256" key="10">
    <source>
        <dbReference type="ARBA" id="ARBA00048898"/>
    </source>
</evidence>
<evidence type="ECO:0000256" key="7">
    <source>
        <dbReference type="ARBA" id="ARBA00022798"/>
    </source>
</evidence>
<proteinExistence type="inferred from homology"/>
<comment type="catalytic activity">
    <reaction evidence="10">
        <text>dihydroxyacetone + ATP = dihydroxyacetone phosphate + ADP + H(+)</text>
        <dbReference type="Rhea" id="RHEA:15773"/>
        <dbReference type="ChEBI" id="CHEBI:15378"/>
        <dbReference type="ChEBI" id="CHEBI:16016"/>
        <dbReference type="ChEBI" id="CHEBI:30616"/>
        <dbReference type="ChEBI" id="CHEBI:57642"/>
        <dbReference type="ChEBI" id="CHEBI:456216"/>
        <dbReference type="EC" id="2.7.1.29"/>
    </reaction>
</comment>
<dbReference type="Gene3D" id="3.40.50.10440">
    <property type="entry name" value="Dihydroxyacetone kinase, domain 1"/>
    <property type="match status" value="1"/>
</dbReference>
<keyword evidence="4" id="KW-0808">Transferase</keyword>
<dbReference type="Proteomes" id="UP000663850">
    <property type="component" value="Unassembled WGS sequence"/>
</dbReference>
<dbReference type="Pfam" id="PF02733">
    <property type="entry name" value="Dak1"/>
    <property type="match status" value="1"/>
</dbReference>
<feature type="domain" description="DhaK" evidence="13">
    <location>
        <begin position="11"/>
        <end position="349"/>
    </location>
</feature>
<keyword evidence="5" id="KW-0547">Nucleotide-binding</keyword>
<dbReference type="GO" id="GO:0005829">
    <property type="term" value="C:cytosol"/>
    <property type="evidence" value="ECO:0007669"/>
    <property type="project" value="TreeGrafter"/>
</dbReference>